<sequence length="218" mass="24798">MESDSDTYDPSDMELDDDLCSGDEYCACVYEGSTDSEYETGLAQPRTLFGLCVRVVKKTLSPQVIATKFPRLLVNKILLRMYVRLPSGWYYSRKCNFIAVNLDEIIKEETKALIDRMGTRCDWPRLVGLYGHWIGYEHYTPSTNYSIKLAVHVLLNDMNMSQPPVISRPFLYSPCVICDSMCFATHRCIEIPAEADYSVIGSYLELSENNSDIPAKIL</sequence>
<evidence type="ECO:0000313" key="1">
    <source>
        <dbReference type="EMBL" id="ABY47752.1"/>
    </source>
</evidence>
<proteinExistence type="predicted"/>
<name>A9YMQ3_9BBAC</name>
<organism evidence="1 2">
    <name type="scientific">Helicoverpa armigera granulovirus</name>
    <dbReference type="NCBI Taxonomy" id="489830"/>
    <lineage>
        <taxon>Viruses</taxon>
        <taxon>Viruses incertae sedis</taxon>
        <taxon>Naldaviricetes</taxon>
        <taxon>Lefavirales</taxon>
        <taxon>Baculoviridae</taxon>
        <taxon>Betabaculovirus</taxon>
        <taxon>Betabaculovirus helarmigerae</taxon>
    </lineage>
</organism>
<dbReference type="EMBL" id="EU255577">
    <property type="protein sequence ID" value="ABY47752.1"/>
    <property type="molecule type" value="Genomic_DNA"/>
</dbReference>
<dbReference type="KEGG" id="vg:10973745"/>
<dbReference type="Proteomes" id="UP000203266">
    <property type="component" value="Segment"/>
</dbReference>
<accession>A9YMQ3</accession>
<dbReference type="RefSeq" id="YP_001649043.1">
    <property type="nucleotide sequence ID" value="NC_010240.1"/>
</dbReference>
<dbReference type="GeneID" id="10973745"/>
<protein>
    <submittedName>
        <fullName evidence="1">Uncharacterized protein</fullName>
    </submittedName>
</protein>
<keyword evidence="2" id="KW-1185">Reference proteome</keyword>
<reference evidence="1 2" key="1">
    <citation type="journal article" date="2008" name="Virus Genes">
        <title>Genomic sequence analysis of a granulovirus isolated from the Old World bollworm, Helicoverpa armigera.</title>
        <authorList>
            <person name="Harrison R.L."/>
            <person name="Popham H.J."/>
        </authorList>
    </citation>
    <scope>NUCLEOTIDE SEQUENCE [LARGE SCALE GENOMIC DNA]</scope>
</reference>
<evidence type="ECO:0000313" key="2">
    <source>
        <dbReference type="Proteomes" id="UP000203266"/>
    </source>
</evidence>